<dbReference type="PANTHER" id="PTHR48044:SF22">
    <property type="entry name" value="GLYCOSYLTRANSFERASE"/>
    <property type="match status" value="1"/>
</dbReference>
<dbReference type="InterPro" id="IPR002213">
    <property type="entry name" value="UDP_glucos_trans"/>
</dbReference>
<comment type="similarity">
    <text evidence="1">Belongs to the UDP-glycosyltransferase family.</text>
</comment>
<dbReference type="AlphaFoldDB" id="A0A2N9FG78"/>
<accession>A0A2N9FG78</accession>
<dbReference type="GO" id="GO:1901135">
    <property type="term" value="P:carbohydrate derivative metabolic process"/>
    <property type="evidence" value="ECO:0007669"/>
    <property type="project" value="UniProtKB-ARBA"/>
</dbReference>
<dbReference type="EMBL" id="OIVN01000825">
    <property type="protein sequence ID" value="SPC86115.1"/>
    <property type="molecule type" value="Genomic_DNA"/>
</dbReference>
<dbReference type="Gene3D" id="3.40.50.2000">
    <property type="entry name" value="Glycogen Phosphorylase B"/>
    <property type="match status" value="2"/>
</dbReference>
<dbReference type="SUPFAM" id="SSF53756">
    <property type="entry name" value="UDP-Glycosyltransferase/glycogen phosphorylase"/>
    <property type="match status" value="1"/>
</dbReference>
<organism evidence="4">
    <name type="scientific">Fagus sylvatica</name>
    <name type="common">Beechnut</name>
    <dbReference type="NCBI Taxonomy" id="28930"/>
    <lineage>
        <taxon>Eukaryota</taxon>
        <taxon>Viridiplantae</taxon>
        <taxon>Streptophyta</taxon>
        <taxon>Embryophyta</taxon>
        <taxon>Tracheophyta</taxon>
        <taxon>Spermatophyta</taxon>
        <taxon>Magnoliopsida</taxon>
        <taxon>eudicotyledons</taxon>
        <taxon>Gunneridae</taxon>
        <taxon>Pentapetalae</taxon>
        <taxon>rosids</taxon>
        <taxon>fabids</taxon>
        <taxon>Fagales</taxon>
        <taxon>Fagaceae</taxon>
        <taxon>Fagus</taxon>
    </lineage>
</organism>
<dbReference type="Pfam" id="PF00201">
    <property type="entry name" value="UDPGT"/>
    <property type="match status" value="1"/>
</dbReference>
<evidence type="ECO:0000256" key="1">
    <source>
        <dbReference type="ARBA" id="ARBA00009995"/>
    </source>
</evidence>
<sequence>MANHQNYQEPWPRWLKQNQGGGRSWCPFPAQGHLNQLLHLSRLIMSYNIPIHYACSAMHHIRQAMNKEKLSFSKGLKRVKDKGLVVRDLGTSIRKFLATHQPVLFMSHCGWNSCMESITMGVPIAAWPMASDQPRNTVLITSLLKVGIVVKDWSRRDQLVTSSTIRKCL</sequence>
<gene>
    <name evidence="4" type="ORF">FSB_LOCUS13997</name>
</gene>
<keyword evidence="2" id="KW-0808">Transferase</keyword>
<dbReference type="PANTHER" id="PTHR48044">
    <property type="entry name" value="GLYCOSYLTRANSFERASE"/>
    <property type="match status" value="1"/>
</dbReference>
<protein>
    <recommendedName>
        <fullName evidence="3">Glycosyltransferase N-terminal domain-containing protein</fullName>
    </recommendedName>
</protein>
<evidence type="ECO:0000313" key="4">
    <source>
        <dbReference type="EMBL" id="SPC86115.1"/>
    </source>
</evidence>
<proteinExistence type="inferred from homology"/>
<feature type="domain" description="Glycosyltransferase N-terminal" evidence="3">
    <location>
        <begin position="26"/>
        <end position="102"/>
    </location>
</feature>
<reference evidence="4" key="1">
    <citation type="submission" date="2018-02" db="EMBL/GenBank/DDBJ databases">
        <authorList>
            <person name="Cohen D.B."/>
            <person name="Kent A.D."/>
        </authorList>
    </citation>
    <scope>NUCLEOTIDE SEQUENCE</scope>
</reference>
<dbReference type="InterPro" id="IPR058980">
    <property type="entry name" value="Glyco_transf_N"/>
</dbReference>
<dbReference type="Pfam" id="PF26168">
    <property type="entry name" value="Glyco_transf_N"/>
    <property type="match status" value="1"/>
</dbReference>
<evidence type="ECO:0000256" key="2">
    <source>
        <dbReference type="ARBA" id="ARBA00022679"/>
    </source>
</evidence>
<evidence type="ECO:0000259" key="3">
    <source>
        <dbReference type="Pfam" id="PF26168"/>
    </source>
</evidence>
<name>A0A2N9FG78_FAGSY</name>
<dbReference type="GO" id="GO:0008194">
    <property type="term" value="F:UDP-glycosyltransferase activity"/>
    <property type="evidence" value="ECO:0007669"/>
    <property type="project" value="InterPro"/>
</dbReference>